<dbReference type="EMBL" id="CAMXCT010006571">
    <property type="protein sequence ID" value="CAI4016197.1"/>
    <property type="molecule type" value="Genomic_DNA"/>
</dbReference>
<evidence type="ECO:0000313" key="2">
    <source>
        <dbReference type="EMBL" id="CAI4016197.1"/>
    </source>
</evidence>
<gene>
    <name evidence="2" type="ORF">C1SCF055_LOCUS40955</name>
</gene>
<comment type="caution">
    <text evidence="2">The sequence shown here is derived from an EMBL/GenBank/DDBJ whole genome shotgun (WGS) entry which is preliminary data.</text>
</comment>
<protein>
    <submittedName>
        <fullName evidence="2">Uncharacterized protein</fullName>
    </submittedName>
</protein>
<keyword evidence="4" id="KW-1185">Reference proteome</keyword>
<dbReference type="EMBL" id="CAMXCT020006571">
    <property type="protein sequence ID" value="CAL1169572.1"/>
    <property type="molecule type" value="Genomic_DNA"/>
</dbReference>
<feature type="region of interest" description="Disordered" evidence="1">
    <location>
        <begin position="1"/>
        <end position="41"/>
    </location>
</feature>
<name>A0A9P1GLS0_9DINO</name>
<accession>A0A9P1GLS0</accession>
<sequence length="151" mass="16952">MKVQSPKTPVLPMKVMSPKTPKSHKSGRASSSSFVTPMKATRKTMLKLTPPKCTKGSQVVMKKPSGCQMVLKKPAAAKMSNKEKKARFENVMCKISSDWDEVKAHNKFWKSELENRGWTCTLKSKPRDWRKWNKTCAAAGPVGCYTDSDNE</sequence>
<reference evidence="2" key="1">
    <citation type="submission" date="2022-10" db="EMBL/GenBank/DDBJ databases">
        <authorList>
            <person name="Chen Y."/>
            <person name="Dougan E. K."/>
            <person name="Chan C."/>
            <person name="Rhodes N."/>
            <person name="Thang M."/>
        </authorList>
    </citation>
    <scope>NUCLEOTIDE SEQUENCE</scope>
</reference>
<evidence type="ECO:0000256" key="1">
    <source>
        <dbReference type="SAM" id="MobiDB-lite"/>
    </source>
</evidence>
<dbReference type="Proteomes" id="UP001152797">
    <property type="component" value="Unassembled WGS sequence"/>
</dbReference>
<organism evidence="2">
    <name type="scientific">Cladocopium goreaui</name>
    <dbReference type="NCBI Taxonomy" id="2562237"/>
    <lineage>
        <taxon>Eukaryota</taxon>
        <taxon>Sar</taxon>
        <taxon>Alveolata</taxon>
        <taxon>Dinophyceae</taxon>
        <taxon>Suessiales</taxon>
        <taxon>Symbiodiniaceae</taxon>
        <taxon>Cladocopium</taxon>
    </lineage>
</organism>
<evidence type="ECO:0000313" key="3">
    <source>
        <dbReference type="EMBL" id="CAL1169572.1"/>
    </source>
</evidence>
<reference evidence="3" key="2">
    <citation type="submission" date="2024-04" db="EMBL/GenBank/DDBJ databases">
        <authorList>
            <person name="Chen Y."/>
            <person name="Shah S."/>
            <person name="Dougan E. K."/>
            <person name="Thang M."/>
            <person name="Chan C."/>
        </authorList>
    </citation>
    <scope>NUCLEOTIDE SEQUENCE [LARGE SCALE GENOMIC DNA]</scope>
</reference>
<dbReference type="EMBL" id="CAMXCT030006571">
    <property type="protein sequence ID" value="CAL4803509.1"/>
    <property type="molecule type" value="Genomic_DNA"/>
</dbReference>
<proteinExistence type="predicted"/>
<evidence type="ECO:0000313" key="4">
    <source>
        <dbReference type="Proteomes" id="UP001152797"/>
    </source>
</evidence>
<dbReference type="AlphaFoldDB" id="A0A9P1GLS0"/>